<name>A0A420G9Z3_9SPHI</name>
<dbReference type="EMBL" id="MCAQ01000001">
    <property type="protein sequence ID" value="RKF42004.1"/>
    <property type="molecule type" value="Genomic_DNA"/>
</dbReference>
<comment type="caution">
    <text evidence="1">The sequence shown here is derived from an EMBL/GenBank/DDBJ whole genome shotgun (WGS) entry which is preliminary data.</text>
</comment>
<dbReference type="AlphaFoldDB" id="A0A420G9Z3"/>
<organism evidence="1 2">
    <name type="scientific">Sphingobacterium siyangense</name>
    <dbReference type="NCBI Taxonomy" id="459529"/>
    <lineage>
        <taxon>Bacteria</taxon>
        <taxon>Pseudomonadati</taxon>
        <taxon>Bacteroidota</taxon>
        <taxon>Sphingobacteriia</taxon>
        <taxon>Sphingobacteriales</taxon>
        <taxon>Sphingobacteriaceae</taxon>
        <taxon>Sphingobacterium</taxon>
    </lineage>
</organism>
<gene>
    <name evidence="1" type="ORF">BCY89_00410</name>
</gene>
<dbReference type="Proteomes" id="UP000286402">
    <property type="component" value="Unassembled WGS sequence"/>
</dbReference>
<proteinExistence type="predicted"/>
<evidence type="ECO:0000313" key="2">
    <source>
        <dbReference type="Proteomes" id="UP000286402"/>
    </source>
</evidence>
<reference evidence="1 2" key="1">
    <citation type="submission" date="2016-07" db="EMBL/GenBank/DDBJ databases">
        <title>Genome analysis of Sphingobacterium siyangense T12B17.</title>
        <authorList>
            <person name="Xu D."/>
            <person name="Su Y."/>
            <person name="Zheng S."/>
        </authorList>
    </citation>
    <scope>NUCLEOTIDE SEQUENCE [LARGE SCALE GENOMIC DNA]</scope>
    <source>
        <strain evidence="1 2">T12B17</strain>
    </source>
</reference>
<evidence type="ECO:0000313" key="1">
    <source>
        <dbReference type="EMBL" id="RKF42004.1"/>
    </source>
</evidence>
<sequence>MDHFFEMNWLFANWLQSKAIAFNKIALQRIFKRRVKMFKSSYRRPLPLLYDIDPEPVLRPKQKTYWEIILRDL</sequence>
<protein>
    <submittedName>
        <fullName evidence="1">Uncharacterized protein</fullName>
    </submittedName>
</protein>
<keyword evidence="2" id="KW-1185">Reference proteome</keyword>
<accession>A0A420G9Z3</accession>